<protein>
    <submittedName>
        <fullName evidence="1">Uncharacterized protein</fullName>
    </submittedName>
</protein>
<dbReference type="EMBL" id="CM055735">
    <property type="protein sequence ID" value="KAJ8008258.1"/>
    <property type="molecule type" value="Genomic_DNA"/>
</dbReference>
<accession>A0ACC2GY59</accession>
<reference evidence="1" key="1">
    <citation type="submission" date="2021-05" db="EMBL/GenBank/DDBJ databases">
        <authorList>
            <person name="Pan Q."/>
            <person name="Jouanno E."/>
            <person name="Zahm M."/>
            <person name="Klopp C."/>
            <person name="Cabau C."/>
            <person name="Louis A."/>
            <person name="Berthelot C."/>
            <person name="Parey E."/>
            <person name="Roest Crollius H."/>
            <person name="Montfort J."/>
            <person name="Robinson-Rechavi M."/>
            <person name="Bouchez O."/>
            <person name="Lampietro C."/>
            <person name="Lopez Roques C."/>
            <person name="Donnadieu C."/>
            <person name="Postlethwait J."/>
            <person name="Bobe J."/>
            <person name="Dillon D."/>
            <person name="Chandos A."/>
            <person name="von Hippel F."/>
            <person name="Guiguen Y."/>
        </authorList>
    </citation>
    <scope>NUCLEOTIDE SEQUENCE</scope>
    <source>
        <strain evidence="1">YG-Jan2019</strain>
    </source>
</reference>
<proteinExistence type="predicted"/>
<organism evidence="1 2">
    <name type="scientific">Dallia pectoralis</name>
    <name type="common">Alaska blackfish</name>
    <dbReference type="NCBI Taxonomy" id="75939"/>
    <lineage>
        <taxon>Eukaryota</taxon>
        <taxon>Metazoa</taxon>
        <taxon>Chordata</taxon>
        <taxon>Craniata</taxon>
        <taxon>Vertebrata</taxon>
        <taxon>Euteleostomi</taxon>
        <taxon>Actinopterygii</taxon>
        <taxon>Neopterygii</taxon>
        <taxon>Teleostei</taxon>
        <taxon>Protacanthopterygii</taxon>
        <taxon>Esociformes</taxon>
        <taxon>Umbridae</taxon>
        <taxon>Dallia</taxon>
    </lineage>
</organism>
<name>A0ACC2GY59_DALPE</name>
<sequence length="108" mass="11747">MEAGAGDQIPDEPPVRSHNTDRHGHLLCLCMSEQTTATSADLCRKGLRVVPTCSGDRPSGGALQVRQPVYNMGVRSMDKCSLSENEKKLFMKLLGKGIKLPAHCLINK</sequence>
<evidence type="ECO:0000313" key="2">
    <source>
        <dbReference type="Proteomes" id="UP001157502"/>
    </source>
</evidence>
<comment type="caution">
    <text evidence="1">The sequence shown here is derived from an EMBL/GenBank/DDBJ whole genome shotgun (WGS) entry which is preliminary data.</text>
</comment>
<gene>
    <name evidence="1" type="ORF">DPEC_G00102930</name>
</gene>
<evidence type="ECO:0000313" key="1">
    <source>
        <dbReference type="EMBL" id="KAJ8008258.1"/>
    </source>
</evidence>
<keyword evidence="2" id="KW-1185">Reference proteome</keyword>
<dbReference type="Proteomes" id="UP001157502">
    <property type="component" value="Chromosome 8"/>
</dbReference>